<evidence type="ECO:0000313" key="3">
    <source>
        <dbReference type="EMBL" id="MBL7255067.1"/>
    </source>
</evidence>
<dbReference type="EMBL" id="JAENHO010000003">
    <property type="protein sequence ID" value="MBL7255067.1"/>
    <property type="molecule type" value="Genomic_DNA"/>
</dbReference>
<evidence type="ECO:0000313" key="4">
    <source>
        <dbReference type="Proteomes" id="UP000598996"/>
    </source>
</evidence>
<protein>
    <recommendedName>
        <fullName evidence="5">Lipoprotein</fullName>
    </recommendedName>
</protein>
<evidence type="ECO:0000256" key="2">
    <source>
        <dbReference type="SAM" id="SignalP"/>
    </source>
</evidence>
<keyword evidence="2" id="KW-0732">Signal</keyword>
<evidence type="ECO:0000256" key="1">
    <source>
        <dbReference type="SAM" id="MobiDB-lite"/>
    </source>
</evidence>
<accession>A0ABS1VK25</accession>
<reference evidence="3 4" key="1">
    <citation type="submission" date="2021-01" db="EMBL/GenBank/DDBJ databases">
        <title>Actinoplanes sp. nov. LDG1-01 isolated from lichen.</title>
        <authorList>
            <person name="Saeng-In P."/>
            <person name="Phongsopitanun W."/>
            <person name="Kanchanasin P."/>
            <person name="Yuki M."/>
            <person name="Kudo T."/>
            <person name="Ohkuma M."/>
            <person name="Tanasupawat S."/>
        </authorList>
    </citation>
    <scope>NUCLEOTIDE SEQUENCE [LARGE SCALE GENOMIC DNA]</scope>
    <source>
        <strain evidence="3 4">LDG1-01</strain>
    </source>
</reference>
<comment type="caution">
    <text evidence="3">The sequence shown here is derived from an EMBL/GenBank/DDBJ whole genome shotgun (WGS) entry which is preliminary data.</text>
</comment>
<feature type="chain" id="PRO_5046345695" description="Lipoprotein" evidence="2">
    <location>
        <begin position="31"/>
        <end position="204"/>
    </location>
</feature>
<feature type="compositionally biased region" description="Pro residues" evidence="1">
    <location>
        <begin position="35"/>
        <end position="47"/>
    </location>
</feature>
<name>A0ABS1VK25_9ACTN</name>
<dbReference type="RefSeq" id="WP_202991549.1">
    <property type="nucleotide sequence ID" value="NZ_JAENHO010000003.1"/>
</dbReference>
<feature type="signal peptide" evidence="2">
    <location>
        <begin position="1"/>
        <end position="30"/>
    </location>
</feature>
<gene>
    <name evidence="3" type="ORF">JKJ07_12155</name>
</gene>
<organism evidence="3 4">
    <name type="scientific">Paractinoplanes lichenicola</name>
    <dbReference type="NCBI Taxonomy" id="2802976"/>
    <lineage>
        <taxon>Bacteria</taxon>
        <taxon>Bacillati</taxon>
        <taxon>Actinomycetota</taxon>
        <taxon>Actinomycetes</taxon>
        <taxon>Micromonosporales</taxon>
        <taxon>Micromonosporaceae</taxon>
        <taxon>Paractinoplanes</taxon>
    </lineage>
</organism>
<proteinExistence type="predicted"/>
<feature type="region of interest" description="Disordered" evidence="1">
    <location>
        <begin position="35"/>
        <end position="79"/>
    </location>
</feature>
<sequence>MTTFPVRRIAVAAATTITLLLPLAACTATADVTPKPVPAPTPAPPAAPTTQLPRQKPAADPPVPSRTTATKTGRTSQPRKTVVAGTDLFGTQYAYVTSYRGNRVTFDLVEYFEWPDAAKACREDHFTTGEGVLCHDYYIRNKNLRLRRLGADPAGRYTMIDPTTGDSVRVSMAKFLKQAKTGQHLIKLTIDGGRILGAEEMWML</sequence>
<feature type="compositionally biased region" description="Polar residues" evidence="1">
    <location>
        <begin position="65"/>
        <end position="79"/>
    </location>
</feature>
<evidence type="ECO:0008006" key="5">
    <source>
        <dbReference type="Google" id="ProtNLM"/>
    </source>
</evidence>
<dbReference type="Proteomes" id="UP000598996">
    <property type="component" value="Unassembled WGS sequence"/>
</dbReference>
<keyword evidence="4" id="KW-1185">Reference proteome</keyword>